<keyword evidence="11" id="KW-0239">DNA-directed DNA polymerase</keyword>
<accession>A0A9Q3EU28</accession>
<dbReference type="GO" id="GO:0032196">
    <property type="term" value="P:transposition"/>
    <property type="evidence" value="ECO:0007669"/>
    <property type="project" value="UniProtKB-KW"/>
</dbReference>
<dbReference type="GO" id="GO:0003723">
    <property type="term" value="F:RNA binding"/>
    <property type="evidence" value="ECO:0007669"/>
    <property type="project" value="UniProtKB-KW"/>
</dbReference>
<keyword evidence="11" id="KW-0808">Transferase</keyword>
<dbReference type="GO" id="GO:0003964">
    <property type="term" value="F:RNA-directed DNA polymerase activity"/>
    <property type="evidence" value="ECO:0007669"/>
    <property type="project" value="UniProtKB-KW"/>
</dbReference>
<keyword evidence="6" id="KW-0378">Hydrolase</keyword>
<dbReference type="GO" id="GO:0015074">
    <property type="term" value="P:DNA integration"/>
    <property type="evidence" value="ECO:0007669"/>
    <property type="project" value="UniProtKB-KW"/>
</dbReference>
<dbReference type="OrthoDB" id="3257332at2759"/>
<proteinExistence type="predicted"/>
<keyword evidence="5" id="KW-0255">Endonuclease</keyword>
<evidence type="ECO:0000256" key="9">
    <source>
        <dbReference type="ARBA" id="ARBA00022908"/>
    </source>
</evidence>
<comment type="caution">
    <text evidence="16">The sequence shown here is derived from an EMBL/GenBank/DDBJ whole genome shotgun (WGS) entry which is preliminary data.</text>
</comment>
<dbReference type="Proteomes" id="UP000765509">
    <property type="component" value="Unassembled WGS sequence"/>
</dbReference>
<keyword evidence="2" id="KW-0548">Nucleotidyltransferase</keyword>
<comment type="catalytic activity">
    <reaction evidence="14">
        <text>DNA(n) + a 2'-deoxyribonucleoside 5'-triphosphate = DNA(n+1) + diphosphate</text>
        <dbReference type="Rhea" id="RHEA:22508"/>
        <dbReference type="Rhea" id="RHEA-COMP:17339"/>
        <dbReference type="Rhea" id="RHEA-COMP:17340"/>
        <dbReference type="ChEBI" id="CHEBI:33019"/>
        <dbReference type="ChEBI" id="CHEBI:61560"/>
        <dbReference type="ChEBI" id="CHEBI:173112"/>
        <dbReference type="EC" id="2.7.7.7"/>
    </reaction>
</comment>
<dbReference type="GO" id="GO:0004519">
    <property type="term" value="F:endonuclease activity"/>
    <property type="evidence" value="ECO:0007669"/>
    <property type="project" value="UniProtKB-KW"/>
</dbReference>
<evidence type="ECO:0000256" key="13">
    <source>
        <dbReference type="ARBA" id="ARBA00048173"/>
    </source>
</evidence>
<evidence type="ECO:0000256" key="11">
    <source>
        <dbReference type="ARBA" id="ARBA00022932"/>
    </source>
</evidence>
<keyword evidence="1" id="KW-0815">Transposition</keyword>
<evidence type="ECO:0000256" key="8">
    <source>
        <dbReference type="ARBA" id="ARBA00022884"/>
    </source>
</evidence>
<dbReference type="PROSITE" id="PS50994">
    <property type="entry name" value="INTEGRASE"/>
    <property type="match status" value="1"/>
</dbReference>
<evidence type="ECO:0000256" key="2">
    <source>
        <dbReference type="ARBA" id="ARBA00022695"/>
    </source>
</evidence>
<dbReference type="Gene3D" id="3.30.420.10">
    <property type="entry name" value="Ribonuclease H-like superfamily/Ribonuclease H"/>
    <property type="match status" value="1"/>
</dbReference>
<dbReference type="InterPro" id="IPR012337">
    <property type="entry name" value="RNaseH-like_sf"/>
</dbReference>
<keyword evidence="10" id="KW-0695">RNA-directed DNA polymerase</keyword>
<evidence type="ECO:0000256" key="12">
    <source>
        <dbReference type="ARBA" id="ARBA00023172"/>
    </source>
</evidence>
<dbReference type="SUPFAM" id="SSF53098">
    <property type="entry name" value="Ribonuclease H-like"/>
    <property type="match status" value="1"/>
</dbReference>
<keyword evidence="9" id="KW-0229">DNA integration</keyword>
<evidence type="ECO:0000256" key="1">
    <source>
        <dbReference type="ARBA" id="ARBA00022578"/>
    </source>
</evidence>
<dbReference type="EMBL" id="AVOT02033182">
    <property type="protein sequence ID" value="MBW0527044.1"/>
    <property type="molecule type" value="Genomic_DNA"/>
</dbReference>
<evidence type="ECO:0000313" key="17">
    <source>
        <dbReference type="Proteomes" id="UP000765509"/>
    </source>
</evidence>
<evidence type="ECO:0000256" key="3">
    <source>
        <dbReference type="ARBA" id="ARBA00022722"/>
    </source>
</evidence>
<dbReference type="GO" id="GO:0006310">
    <property type="term" value="P:DNA recombination"/>
    <property type="evidence" value="ECO:0007669"/>
    <property type="project" value="UniProtKB-KW"/>
</dbReference>
<keyword evidence="3" id="KW-0540">Nuclease</keyword>
<keyword evidence="4" id="KW-0479">Metal-binding</keyword>
<evidence type="ECO:0000256" key="5">
    <source>
        <dbReference type="ARBA" id="ARBA00022759"/>
    </source>
</evidence>
<feature type="domain" description="Integrase catalytic" evidence="15">
    <location>
        <begin position="71"/>
        <end position="191"/>
    </location>
</feature>
<dbReference type="GO" id="GO:0046872">
    <property type="term" value="F:metal ion binding"/>
    <property type="evidence" value="ECO:0007669"/>
    <property type="project" value="UniProtKB-KW"/>
</dbReference>
<dbReference type="InterPro" id="IPR039537">
    <property type="entry name" value="Retrotran_Ty1/copia-like"/>
</dbReference>
<evidence type="ECO:0000256" key="14">
    <source>
        <dbReference type="ARBA" id="ARBA00049244"/>
    </source>
</evidence>
<dbReference type="GO" id="GO:0003887">
    <property type="term" value="F:DNA-directed DNA polymerase activity"/>
    <property type="evidence" value="ECO:0007669"/>
    <property type="project" value="UniProtKB-KW"/>
</dbReference>
<dbReference type="InterPro" id="IPR001584">
    <property type="entry name" value="Integrase_cat-core"/>
</dbReference>
<keyword evidence="8" id="KW-0694">RNA-binding</keyword>
<evidence type="ECO:0000256" key="4">
    <source>
        <dbReference type="ARBA" id="ARBA00022723"/>
    </source>
</evidence>
<evidence type="ECO:0000256" key="6">
    <source>
        <dbReference type="ARBA" id="ARBA00022801"/>
    </source>
</evidence>
<evidence type="ECO:0000256" key="7">
    <source>
        <dbReference type="ARBA" id="ARBA00022842"/>
    </source>
</evidence>
<keyword evidence="7" id="KW-0460">Magnesium</keyword>
<reference evidence="16" key="1">
    <citation type="submission" date="2021-03" db="EMBL/GenBank/DDBJ databases">
        <title>Draft genome sequence of rust myrtle Austropuccinia psidii MF-1, a brazilian biotype.</title>
        <authorList>
            <person name="Quecine M.C."/>
            <person name="Pachon D.M.R."/>
            <person name="Bonatelli M.L."/>
            <person name="Correr F.H."/>
            <person name="Franceschini L.M."/>
            <person name="Leite T.F."/>
            <person name="Margarido G.R.A."/>
            <person name="Almeida C.A."/>
            <person name="Ferrarezi J.A."/>
            <person name="Labate C.A."/>
        </authorList>
    </citation>
    <scope>NUCLEOTIDE SEQUENCE</scope>
    <source>
        <strain evidence="16">MF-1</strain>
    </source>
</reference>
<dbReference type="PANTHER" id="PTHR42648">
    <property type="entry name" value="TRANSPOSASE, PUTATIVE-RELATED"/>
    <property type="match status" value="1"/>
</dbReference>
<dbReference type="AlphaFoldDB" id="A0A9Q3EU28"/>
<organism evidence="16 17">
    <name type="scientific">Austropuccinia psidii MF-1</name>
    <dbReference type="NCBI Taxonomy" id="1389203"/>
    <lineage>
        <taxon>Eukaryota</taxon>
        <taxon>Fungi</taxon>
        <taxon>Dikarya</taxon>
        <taxon>Basidiomycota</taxon>
        <taxon>Pucciniomycotina</taxon>
        <taxon>Pucciniomycetes</taxon>
        <taxon>Pucciniales</taxon>
        <taxon>Sphaerophragmiaceae</taxon>
        <taxon>Austropuccinia</taxon>
    </lineage>
</organism>
<comment type="catalytic activity">
    <reaction evidence="13">
        <text>DNA(n) + a 2'-deoxyribonucleoside 5'-triphosphate = DNA(n+1) + diphosphate</text>
        <dbReference type="Rhea" id="RHEA:22508"/>
        <dbReference type="Rhea" id="RHEA-COMP:17339"/>
        <dbReference type="Rhea" id="RHEA-COMP:17340"/>
        <dbReference type="ChEBI" id="CHEBI:33019"/>
        <dbReference type="ChEBI" id="CHEBI:61560"/>
        <dbReference type="ChEBI" id="CHEBI:173112"/>
        <dbReference type="EC" id="2.7.7.49"/>
    </reaction>
</comment>
<sequence length="191" mass="21018">MLSLWTYRPLASRLPAHKGCCKSESTTCLTWAVPFALARHSRLPFANPFQLTLPKRTVFAGELQVCTGVTPKALRTNNAWEFTSAAFANSLAKLGVAFYPSLPYFPQENGKVVCLNQTLGDMARAMVTQSRMPASFIHNQIPNSRCLKSFPHQELFGQAPSITTLYPHGADAIVHIPAVHQQGKLAPRAIE</sequence>
<dbReference type="InterPro" id="IPR036397">
    <property type="entry name" value="RNaseH_sf"/>
</dbReference>
<dbReference type="PANTHER" id="PTHR42648:SF11">
    <property type="entry name" value="TRANSPOSON TY4-P GAG-POL POLYPROTEIN"/>
    <property type="match status" value="1"/>
</dbReference>
<evidence type="ECO:0000313" key="16">
    <source>
        <dbReference type="EMBL" id="MBW0527044.1"/>
    </source>
</evidence>
<evidence type="ECO:0000259" key="15">
    <source>
        <dbReference type="PROSITE" id="PS50994"/>
    </source>
</evidence>
<dbReference type="GO" id="GO:0005634">
    <property type="term" value="C:nucleus"/>
    <property type="evidence" value="ECO:0007669"/>
    <property type="project" value="UniProtKB-ARBA"/>
</dbReference>
<keyword evidence="12" id="KW-0233">DNA recombination</keyword>
<evidence type="ECO:0000256" key="10">
    <source>
        <dbReference type="ARBA" id="ARBA00022918"/>
    </source>
</evidence>
<protein>
    <recommendedName>
        <fullName evidence="15">Integrase catalytic domain-containing protein</fullName>
    </recommendedName>
</protein>
<gene>
    <name evidence="16" type="ORF">O181_066759</name>
</gene>
<dbReference type="GO" id="GO:0016787">
    <property type="term" value="F:hydrolase activity"/>
    <property type="evidence" value="ECO:0007669"/>
    <property type="project" value="UniProtKB-KW"/>
</dbReference>
<keyword evidence="17" id="KW-1185">Reference proteome</keyword>
<name>A0A9Q3EU28_9BASI</name>